<keyword evidence="1" id="KW-1133">Transmembrane helix</keyword>
<keyword evidence="2" id="KW-0732">Signal</keyword>
<sequence>MMKLFLVLLAFLHSVSSFSAESSFRSPAFASINTRYIGSLPSSKLTRIFMSDSEEMSAEDVAAGIEAAKAAAAGDLYDDQVVEKAPAISNAMRDRLLKEASTGLDSEKPQTNVILYISIAVALLVAVGGQGILF</sequence>
<gene>
    <name evidence="3" type="ORF">CHYS00102_LOCUS6553</name>
</gene>
<reference evidence="3" key="1">
    <citation type="submission" date="2021-01" db="EMBL/GenBank/DDBJ databases">
        <authorList>
            <person name="Corre E."/>
            <person name="Pelletier E."/>
            <person name="Niang G."/>
            <person name="Scheremetjew M."/>
            <person name="Finn R."/>
            <person name="Kale V."/>
            <person name="Holt S."/>
            <person name="Cochrane G."/>
            <person name="Meng A."/>
            <person name="Brown T."/>
            <person name="Cohen L."/>
        </authorList>
    </citation>
    <scope>NUCLEOTIDE SEQUENCE</scope>
    <source>
        <strain evidence="3">308</strain>
    </source>
</reference>
<proteinExistence type="predicted"/>
<protein>
    <submittedName>
        <fullName evidence="3">Uncharacterized protein</fullName>
    </submittedName>
</protein>
<dbReference type="AlphaFoldDB" id="A0A7S1BA03"/>
<evidence type="ECO:0000313" key="3">
    <source>
        <dbReference type="EMBL" id="CAD8879369.1"/>
    </source>
</evidence>
<feature type="signal peptide" evidence="2">
    <location>
        <begin position="1"/>
        <end position="17"/>
    </location>
</feature>
<keyword evidence="1" id="KW-0812">Transmembrane</keyword>
<organism evidence="3">
    <name type="scientific">Corethron hystrix</name>
    <dbReference type="NCBI Taxonomy" id="216773"/>
    <lineage>
        <taxon>Eukaryota</taxon>
        <taxon>Sar</taxon>
        <taxon>Stramenopiles</taxon>
        <taxon>Ochrophyta</taxon>
        <taxon>Bacillariophyta</taxon>
        <taxon>Coscinodiscophyceae</taxon>
        <taxon>Corethrophycidae</taxon>
        <taxon>Corethrales</taxon>
        <taxon>Corethraceae</taxon>
        <taxon>Corethron</taxon>
    </lineage>
</organism>
<feature type="transmembrane region" description="Helical" evidence="1">
    <location>
        <begin position="113"/>
        <end position="133"/>
    </location>
</feature>
<name>A0A7S1BA03_9STRA</name>
<evidence type="ECO:0000256" key="1">
    <source>
        <dbReference type="SAM" id="Phobius"/>
    </source>
</evidence>
<evidence type="ECO:0000256" key="2">
    <source>
        <dbReference type="SAM" id="SignalP"/>
    </source>
</evidence>
<dbReference type="EMBL" id="HBFR01009061">
    <property type="protein sequence ID" value="CAD8879369.1"/>
    <property type="molecule type" value="Transcribed_RNA"/>
</dbReference>
<keyword evidence="1" id="KW-0472">Membrane</keyword>
<feature type="chain" id="PRO_5031476826" evidence="2">
    <location>
        <begin position="18"/>
        <end position="134"/>
    </location>
</feature>
<accession>A0A7S1BA03</accession>